<sequence>LTFTVANNLSTREKMGVGCHRRMKYDCGRHQTGRHLKLLSKKPSSKKDKL</sequence>
<accession>A0A0B7BYR2</accession>
<gene>
    <name evidence="1" type="primary">ORF215446</name>
</gene>
<dbReference type="EMBL" id="HACG01050460">
    <property type="protein sequence ID" value="CEK97325.1"/>
    <property type="molecule type" value="Transcribed_RNA"/>
</dbReference>
<feature type="non-terminal residue" evidence="1">
    <location>
        <position position="1"/>
    </location>
</feature>
<dbReference type="AlphaFoldDB" id="A0A0B7BYR2"/>
<protein>
    <submittedName>
        <fullName evidence="1">Uncharacterized protein</fullName>
    </submittedName>
</protein>
<reference evidence="1" key="1">
    <citation type="submission" date="2014-12" db="EMBL/GenBank/DDBJ databases">
        <title>Insight into the proteome of Arion vulgaris.</title>
        <authorList>
            <person name="Aradska J."/>
            <person name="Bulat T."/>
            <person name="Smidak R."/>
            <person name="Sarate P."/>
            <person name="Gangsoo J."/>
            <person name="Sialana F."/>
            <person name="Bilban M."/>
            <person name="Lubec G."/>
        </authorList>
    </citation>
    <scope>NUCLEOTIDE SEQUENCE</scope>
    <source>
        <tissue evidence="1">Skin</tissue>
    </source>
</reference>
<name>A0A0B7BYR2_9EUPU</name>
<proteinExistence type="predicted"/>
<evidence type="ECO:0000313" key="1">
    <source>
        <dbReference type="EMBL" id="CEK97325.1"/>
    </source>
</evidence>
<organism evidence="1">
    <name type="scientific">Arion vulgaris</name>
    <dbReference type="NCBI Taxonomy" id="1028688"/>
    <lineage>
        <taxon>Eukaryota</taxon>
        <taxon>Metazoa</taxon>
        <taxon>Spiralia</taxon>
        <taxon>Lophotrochozoa</taxon>
        <taxon>Mollusca</taxon>
        <taxon>Gastropoda</taxon>
        <taxon>Heterobranchia</taxon>
        <taxon>Euthyneura</taxon>
        <taxon>Panpulmonata</taxon>
        <taxon>Eupulmonata</taxon>
        <taxon>Stylommatophora</taxon>
        <taxon>Helicina</taxon>
        <taxon>Arionoidea</taxon>
        <taxon>Arionidae</taxon>
        <taxon>Arion</taxon>
    </lineage>
</organism>